<comment type="subcellular location">
    <subcellularLocation>
        <location evidence="1">Nucleus</location>
    </subcellularLocation>
</comment>
<dbReference type="PROSITE" id="PS51671">
    <property type="entry name" value="ACT"/>
    <property type="match status" value="1"/>
</dbReference>
<dbReference type="SMART" id="SM00353">
    <property type="entry name" value="HLH"/>
    <property type="match status" value="1"/>
</dbReference>
<sequence>MVSFAAAAAVGVLDQPRPSAGKMEDSSLFLQWAMSTLRHEQQPAAAVNDDCSSEATFPSLQALREASHAAEMVQELIGEAPANSWSSGDTTDGSIGGNSNSVPGPAAAAMEHDVWPAASSKTSPARRALSRSSSDTNPPVSWNFSAAASAQLAGSADGMLPEFAPKSALPPDQAYGSPRARRAGLKSLAGSMSSAAYAQDHIIAERKRREKINQRFIELSTVIPGLKKMDKATILSDATKYVKELHGKLKDLEAGGSNRRKSIETVVLVKRPCLHAAPAPDDDASPLSASSGTPAETKTQLPEIEARFAENSVMVRIHCEDGKGVAVKVLAEVEELHLSIIHANVLPFVEGTLIITITAKVEEGFTVSAGEIVGRLNSALLHNNEHNRCCNIADE</sequence>
<dbReference type="InParanoid" id="A0A804M1J6"/>
<dbReference type="InterPro" id="IPR002912">
    <property type="entry name" value="ACT_dom"/>
</dbReference>
<dbReference type="Gramene" id="Zm00001eb052200_T002">
    <property type="protein sequence ID" value="Zm00001eb052200_P002"/>
    <property type="gene ID" value="Zm00001eb052200"/>
</dbReference>
<keyword evidence="4" id="KW-0804">Transcription</keyword>
<gene>
    <name evidence="9" type="primary">LOC100272997</name>
</gene>
<feature type="compositionally biased region" description="Low complexity" evidence="6">
    <location>
        <begin position="123"/>
        <end position="134"/>
    </location>
</feature>
<dbReference type="Gene3D" id="4.10.280.10">
    <property type="entry name" value="Helix-loop-helix DNA-binding domain"/>
    <property type="match status" value="1"/>
</dbReference>
<accession>A0A804M1J6</accession>
<name>A0A804M1J6_MAIZE</name>
<dbReference type="Pfam" id="PF22754">
    <property type="entry name" value="bHLH-TF_ACT-like_plant"/>
    <property type="match status" value="1"/>
</dbReference>
<keyword evidence="5" id="KW-0539">Nucleus</keyword>
<dbReference type="InterPro" id="IPR054502">
    <property type="entry name" value="bHLH-TF_ACT-like_plant"/>
</dbReference>
<proteinExistence type="inferred from homology"/>
<protein>
    <recommendedName>
        <fullName evidence="11">BHLH domain-containing protein</fullName>
    </recommendedName>
</protein>
<dbReference type="InterPro" id="IPR036638">
    <property type="entry name" value="HLH_DNA-bd_sf"/>
</dbReference>
<evidence type="ECO:0000259" key="7">
    <source>
        <dbReference type="PROSITE" id="PS50888"/>
    </source>
</evidence>
<evidence type="ECO:0000259" key="8">
    <source>
        <dbReference type="PROSITE" id="PS51671"/>
    </source>
</evidence>
<feature type="domain" description="BHLH" evidence="7">
    <location>
        <begin position="196"/>
        <end position="245"/>
    </location>
</feature>
<comment type="similarity">
    <text evidence="2">Belongs to the bHLH protein family.</text>
</comment>
<reference evidence="9" key="3">
    <citation type="submission" date="2021-05" db="UniProtKB">
        <authorList>
            <consortium name="EnsemblPlants"/>
        </authorList>
    </citation>
    <scope>IDENTIFICATION</scope>
    <source>
        <strain evidence="9">cv. B73</strain>
    </source>
</reference>
<dbReference type="SUPFAM" id="SSF47459">
    <property type="entry name" value="HLH, helix-loop-helix DNA-binding domain"/>
    <property type="match status" value="1"/>
</dbReference>
<evidence type="ECO:0000256" key="2">
    <source>
        <dbReference type="ARBA" id="ARBA00005510"/>
    </source>
</evidence>
<evidence type="ECO:0000313" key="9">
    <source>
        <dbReference type="EnsemblPlants" id="Zm00001eb052200_P002"/>
    </source>
</evidence>
<dbReference type="GO" id="GO:0005634">
    <property type="term" value="C:nucleus"/>
    <property type="evidence" value="ECO:0007669"/>
    <property type="project" value="UniProtKB-SubCell"/>
</dbReference>
<keyword evidence="3" id="KW-0805">Transcription regulation</keyword>
<evidence type="ECO:0000256" key="3">
    <source>
        <dbReference type="ARBA" id="ARBA00023015"/>
    </source>
</evidence>
<dbReference type="Pfam" id="PF00010">
    <property type="entry name" value="HLH"/>
    <property type="match status" value="1"/>
</dbReference>
<evidence type="ECO:0000313" key="10">
    <source>
        <dbReference type="Proteomes" id="UP000007305"/>
    </source>
</evidence>
<dbReference type="PROSITE" id="PS50888">
    <property type="entry name" value="BHLH"/>
    <property type="match status" value="1"/>
</dbReference>
<evidence type="ECO:0000256" key="4">
    <source>
        <dbReference type="ARBA" id="ARBA00023163"/>
    </source>
</evidence>
<reference evidence="10" key="1">
    <citation type="submission" date="2015-12" db="EMBL/GenBank/DDBJ databases">
        <title>Update maize B73 reference genome by single molecule sequencing technologies.</title>
        <authorList>
            <consortium name="Maize Genome Sequencing Project"/>
            <person name="Ware D."/>
        </authorList>
    </citation>
    <scope>NUCLEOTIDE SEQUENCE [LARGE SCALE GENOMIC DNA]</scope>
    <source>
        <strain evidence="10">cv. B73</strain>
    </source>
</reference>
<feature type="region of interest" description="Disordered" evidence="6">
    <location>
        <begin position="80"/>
        <end position="140"/>
    </location>
</feature>
<organism evidence="9 10">
    <name type="scientific">Zea mays</name>
    <name type="common">Maize</name>
    <dbReference type="NCBI Taxonomy" id="4577"/>
    <lineage>
        <taxon>Eukaryota</taxon>
        <taxon>Viridiplantae</taxon>
        <taxon>Streptophyta</taxon>
        <taxon>Embryophyta</taxon>
        <taxon>Tracheophyta</taxon>
        <taxon>Spermatophyta</taxon>
        <taxon>Magnoliopsida</taxon>
        <taxon>Liliopsida</taxon>
        <taxon>Poales</taxon>
        <taxon>Poaceae</taxon>
        <taxon>PACMAD clade</taxon>
        <taxon>Panicoideae</taxon>
        <taxon>Andropogonodae</taxon>
        <taxon>Andropogoneae</taxon>
        <taxon>Tripsacinae</taxon>
        <taxon>Zea</taxon>
    </lineage>
</organism>
<feature type="domain" description="ACT" evidence="8">
    <location>
        <begin position="314"/>
        <end position="391"/>
    </location>
</feature>
<reference evidence="9" key="2">
    <citation type="submission" date="2019-07" db="EMBL/GenBank/DDBJ databases">
        <authorList>
            <person name="Seetharam A."/>
            <person name="Woodhouse M."/>
            <person name="Cannon E."/>
        </authorList>
    </citation>
    <scope>NUCLEOTIDE SEQUENCE [LARGE SCALE GENOMIC DNA]</scope>
    <source>
        <strain evidence="9">cv. B73</strain>
    </source>
</reference>
<dbReference type="InterPro" id="IPR011598">
    <property type="entry name" value="bHLH_dom"/>
</dbReference>
<evidence type="ECO:0000256" key="5">
    <source>
        <dbReference type="ARBA" id="ARBA00023242"/>
    </source>
</evidence>
<evidence type="ECO:0000256" key="6">
    <source>
        <dbReference type="SAM" id="MobiDB-lite"/>
    </source>
</evidence>
<dbReference type="PANTHER" id="PTHR45959:SF53">
    <property type="entry name" value="BHLH DOMAIN-CONTAINING PROTEIN"/>
    <property type="match status" value="1"/>
</dbReference>
<feature type="compositionally biased region" description="Low complexity" evidence="6">
    <location>
        <begin position="83"/>
        <end position="99"/>
    </location>
</feature>
<dbReference type="InterPro" id="IPR052610">
    <property type="entry name" value="bHLH_transcription_regulator"/>
</dbReference>
<evidence type="ECO:0008006" key="11">
    <source>
        <dbReference type="Google" id="ProtNLM"/>
    </source>
</evidence>
<dbReference type="PANTHER" id="PTHR45959">
    <property type="entry name" value="BHLH TRANSCRIPTION FACTOR"/>
    <property type="match status" value="1"/>
</dbReference>
<dbReference type="AlphaFoldDB" id="A0A804M1J6"/>
<keyword evidence="10" id="KW-1185">Reference proteome</keyword>
<dbReference type="EnsemblPlants" id="Zm00001eb052200_T002">
    <property type="protein sequence ID" value="Zm00001eb052200_P002"/>
    <property type="gene ID" value="Zm00001eb052200"/>
</dbReference>
<feature type="region of interest" description="Disordered" evidence="6">
    <location>
        <begin position="277"/>
        <end position="301"/>
    </location>
</feature>
<evidence type="ECO:0000256" key="1">
    <source>
        <dbReference type="ARBA" id="ARBA00004123"/>
    </source>
</evidence>
<dbReference type="GO" id="GO:0046983">
    <property type="term" value="F:protein dimerization activity"/>
    <property type="evidence" value="ECO:0007669"/>
    <property type="project" value="InterPro"/>
</dbReference>
<dbReference type="Proteomes" id="UP000007305">
    <property type="component" value="Chromosome 1"/>
</dbReference>
<dbReference type="OrthoDB" id="690068at2759"/>